<evidence type="ECO:0000256" key="1">
    <source>
        <dbReference type="SAM" id="MobiDB-lite"/>
    </source>
</evidence>
<dbReference type="EMBL" id="BAABAQ010000006">
    <property type="protein sequence ID" value="GAA4194298.1"/>
    <property type="molecule type" value="Genomic_DNA"/>
</dbReference>
<dbReference type="Proteomes" id="UP001501251">
    <property type="component" value="Unassembled WGS sequence"/>
</dbReference>
<feature type="region of interest" description="Disordered" evidence="1">
    <location>
        <begin position="1"/>
        <end position="94"/>
    </location>
</feature>
<reference evidence="3" key="1">
    <citation type="journal article" date="2019" name="Int. J. Syst. Evol. Microbiol.">
        <title>The Global Catalogue of Microorganisms (GCM) 10K type strain sequencing project: providing services to taxonomists for standard genome sequencing and annotation.</title>
        <authorList>
            <consortium name="The Broad Institute Genomics Platform"/>
            <consortium name="The Broad Institute Genome Sequencing Center for Infectious Disease"/>
            <person name="Wu L."/>
            <person name="Ma J."/>
        </authorList>
    </citation>
    <scope>NUCLEOTIDE SEQUENCE [LARGE SCALE GENOMIC DNA]</scope>
    <source>
        <strain evidence="3">JCM 17388</strain>
    </source>
</reference>
<proteinExistence type="predicted"/>
<name>A0ABP8B002_9ACTN</name>
<evidence type="ECO:0000313" key="3">
    <source>
        <dbReference type="Proteomes" id="UP001501251"/>
    </source>
</evidence>
<keyword evidence="3" id="KW-1185">Reference proteome</keyword>
<feature type="compositionally biased region" description="Basic and acidic residues" evidence="1">
    <location>
        <begin position="1"/>
        <end position="28"/>
    </location>
</feature>
<comment type="caution">
    <text evidence="2">The sequence shown here is derived from an EMBL/GenBank/DDBJ whole genome shotgun (WGS) entry which is preliminary data.</text>
</comment>
<sequence length="200" mass="21700">MRADNRDQGRGLRDGRAFPWDERWEDTPRYGFPAGSPRYGSPGETPEAAPSAHATGAEPPPYGSPGETPVPLARRDGRLGYGSEHDEPAEEESSLVRMYAVTGGRVVPSSRLAMEALVSTTTTAPLGLSYVREYRFISDLCRSIRSIAEISALLGVPLGVTRVLVSDMESEGLVRIHHPRVTAAGPGPDLLERVLNHLRD</sequence>
<dbReference type="Pfam" id="PF05331">
    <property type="entry name" value="DUF742"/>
    <property type="match status" value="1"/>
</dbReference>
<feature type="compositionally biased region" description="Basic and acidic residues" evidence="1">
    <location>
        <begin position="73"/>
        <end position="86"/>
    </location>
</feature>
<dbReference type="InterPro" id="IPR007995">
    <property type="entry name" value="DUF742"/>
</dbReference>
<dbReference type="PANTHER" id="PTHR36221">
    <property type="entry name" value="DUF742 DOMAIN-CONTAINING PROTEIN"/>
    <property type="match status" value="1"/>
</dbReference>
<dbReference type="RefSeq" id="WP_344919300.1">
    <property type="nucleotide sequence ID" value="NZ_BAABAQ010000006.1"/>
</dbReference>
<protein>
    <submittedName>
        <fullName evidence="2">DUF742 domain-containing protein</fullName>
    </submittedName>
</protein>
<gene>
    <name evidence="2" type="ORF">GCM10022252_38530</name>
</gene>
<dbReference type="PANTHER" id="PTHR36221:SF1">
    <property type="entry name" value="DUF742 DOMAIN-CONTAINING PROTEIN"/>
    <property type="match status" value="1"/>
</dbReference>
<evidence type="ECO:0000313" key="2">
    <source>
        <dbReference type="EMBL" id="GAA4194298.1"/>
    </source>
</evidence>
<accession>A0ABP8B002</accession>
<organism evidence="2 3">
    <name type="scientific">Streptosporangium oxazolinicum</name>
    <dbReference type="NCBI Taxonomy" id="909287"/>
    <lineage>
        <taxon>Bacteria</taxon>
        <taxon>Bacillati</taxon>
        <taxon>Actinomycetota</taxon>
        <taxon>Actinomycetes</taxon>
        <taxon>Streptosporangiales</taxon>
        <taxon>Streptosporangiaceae</taxon>
        <taxon>Streptosporangium</taxon>
    </lineage>
</organism>